<proteinExistence type="predicted"/>
<gene>
    <name evidence="1" type="ORF">BO82DRAFT_354803</name>
</gene>
<organism evidence="1 2">
    <name type="scientific">Aspergillus uvarum CBS 121591</name>
    <dbReference type="NCBI Taxonomy" id="1448315"/>
    <lineage>
        <taxon>Eukaryota</taxon>
        <taxon>Fungi</taxon>
        <taxon>Dikarya</taxon>
        <taxon>Ascomycota</taxon>
        <taxon>Pezizomycotina</taxon>
        <taxon>Eurotiomycetes</taxon>
        <taxon>Eurotiomycetidae</taxon>
        <taxon>Eurotiales</taxon>
        <taxon>Aspergillaceae</taxon>
        <taxon>Aspergillus</taxon>
        <taxon>Aspergillus subgen. Circumdati</taxon>
    </lineage>
</organism>
<dbReference type="STRING" id="1448315.A0A319CDD9"/>
<dbReference type="RefSeq" id="XP_025491577.1">
    <property type="nucleotide sequence ID" value="XM_025635288.1"/>
</dbReference>
<evidence type="ECO:0000313" key="2">
    <source>
        <dbReference type="Proteomes" id="UP000248340"/>
    </source>
</evidence>
<dbReference type="Proteomes" id="UP000248340">
    <property type="component" value="Unassembled WGS sequence"/>
</dbReference>
<dbReference type="AlphaFoldDB" id="A0A319CDD9"/>
<name>A0A319CDD9_9EURO</name>
<reference evidence="1 2" key="1">
    <citation type="submission" date="2016-12" db="EMBL/GenBank/DDBJ databases">
        <title>The genomes of Aspergillus section Nigri reveals drivers in fungal speciation.</title>
        <authorList>
            <consortium name="DOE Joint Genome Institute"/>
            <person name="Vesth T.C."/>
            <person name="Nybo J."/>
            <person name="Theobald S."/>
            <person name="Brandl J."/>
            <person name="Frisvad J.C."/>
            <person name="Nielsen K.F."/>
            <person name="Lyhne E.K."/>
            <person name="Kogle M.E."/>
            <person name="Kuo A."/>
            <person name="Riley R."/>
            <person name="Clum A."/>
            <person name="Nolan M."/>
            <person name="Lipzen A."/>
            <person name="Salamov A."/>
            <person name="Henrissat B."/>
            <person name="Wiebenga A."/>
            <person name="De Vries R.P."/>
            <person name="Grigoriev I.V."/>
            <person name="Mortensen U.H."/>
            <person name="Andersen M.R."/>
            <person name="Baker S.E."/>
        </authorList>
    </citation>
    <scope>NUCLEOTIDE SEQUENCE [LARGE SCALE GENOMIC DNA]</scope>
    <source>
        <strain evidence="1 2">CBS 121591</strain>
    </source>
</reference>
<accession>A0A319CDD9</accession>
<keyword evidence="2" id="KW-1185">Reference proteome</keyword>
<dbReference type="VEuPathDB" id="FungiDB:BO82DRAFT_354803"/>
<dbReference type="OrthoDB" id="4181570at2759"/>
<dbReference type="EMBL" id="KZ821703">
    <property type="protein sequence ID" value="PYH81377.1"/>
    <property type="molecule type" value="Genomic_DNA"/>
</dbReference>
<evidence type="ECO:0000313" key="1">
    <source>
        <dbReference type="EMBL" id="PYH81377.1"/>
    </source>
</evidence>
<dbReference type="GeneID" id="37138029"/>
<sequence length="156" mass="17107">MSSASPLQIAASIAAAKVRSRISRTSHSRYPWLFISPESKDDVRSVVQTWLSDKGVLEQVSREINTTSSADLSHRVEEFYPIVWTGRPGILKTPFPGKTLVIVGLEYVNSDNGLPHLSKTELFAGDFILVSGDQDLQFSNKGGGTSLFIILKNEGQ</sequence>
<protein>
    <submittedName>
        <fullName evidence="1">Uncharacterized protein</fullName>
    </submittedName>
</protein>